<keyword evidence="4" id="KW-0547">Nucleotide-binding</keyword>
<keyword evidence="2" id="KW-0723">Serine/threonine-protein kinase</keyword>
<feature type="compositionally biased region" description="Low complexity" evidence="9">
    <location>
        <begin position="549"/>
        <end position="561"/>
    </location>
</feature>
<dbReference type="Gene3D" id="3.30.200.20">
    <property type="entry name" value="Phosphorylase Kinase, domain 1"/>
    <property type="match status" value="1"/>
</dbReference>
<dbReference type="Gene3D" id="1.10.510.10">
    <property type="entry name" value="Transferase(Phosphotransferase) domain 1"/>
    <property type="match status" value="1"/>
</dbReference>
<dbReference type="PANTHER" id="PTHR43289:SF6">
    <property type="entry name" value="SERINE_THREONINE-PROTEIN KINASE NEKL-3"/>
    <property type="match status" value="1"/>
</dbReference>
<accession>A0A542XWY5</accession>
<keyword evidence="10" id="KW-0472">Membrane</keyword>
<dbReference type="PROSITE" id="PS00108">
    <property type="entry name" value="PROTEIN_KINASE_ST"/>
    <property type="match status" value="1"/>
</dbReference>
<dbReference type="InterPro" id="IPR003961">
    <property type="entry name" value="FN3_dom"/>
</dbReference>
<dbReference type="GO" id="GO:0045717">
    <property type="term" value="P:negative regulation of fatty acid biosynthetic process"/>
    <property type="evidence" value="ECO:0007669"/>
    <property type="project" value="UniProtKB-ARBA"/>
</dbReference>
<evidence type="ECO:0000256" key="1">
    <source>
        <dbReference type="ARBA" id="ARBA00012513"/>
    </source>
</evidence>
<keyword evidence="14" id="KW-1185">Reference proteome</keyword>
<keyword evidence="5 13" id="KW-0418">Kinase</keyword>
<evidence type="ECO:0000256" key="9">
    <source>
        <dbReference type="SAM" id="MobiDB-lite"/>
    </source>
</evidence>
<feature type="domain" description="Protein kinase" evidence="11">
    <location>
        <begin position="13"/>
        <end position="269"/>
    </location>
</feature>
<comment type="catalytic activity">
    <reaction evidence="8">
        <text>L-seryl-[protein] + ATP = O-phospho-L-seryl-[protein] + ADP + H(+)</text>
        <dbReference type="Rhea" id="RHEA:17989"/>
        <dbReference type="Rhea" id="RHEA-COMP:9863"/>
        <dbReference type="Rhea" id="RHEA-COMP:11604"/>
        <dbReference type="ChEBI" id="CHEBI:15378"/>
        <dbReference type="ChEBI" id="CHEBI:29999"/>
        <dbReference type="ChEBI" id="CHEBI:30616"/>
        <dbReference type="ChEBI" id="CHEBI:83421"/>
        <dbReference type="ChEBI" id="CHEBI:456216"/>
        <dbReference type="EC" id="2.7.11.1"/>
    </reaction>
</comment>
<dbReference type="Proteomes" id="UP000317998">
    <property type="component" value="Unassembled WGS sequence"/>
</dbReference>
<dbReference type="AlphaFoldDB" id="A0A542XWY5"/>
<keyword evidence="10" id="KW-1133">Transmembrane helix</keyword>
<dbReference type="FunFam" id="3.30.200.20:FF:000035">
    <property type="entry name" value="Serine/threonine protein kinase Stk1"/>
    <property type="match status" value="1"/>
</dbReference>
<dbReference type="EC" id="2.7.11.1" evidence="1"/>
<evidence type="ECO:0000256" key="6">
    <source>
        <dbReference type="ARBA" id="ARBA00022840"/>
    </source>
</evidence>
<keyword evidence="3" id="KW-0808">Transferase</keyword>
<evidence type="ECO:0000259" key="11">
    <source>
        <dbReference type="PROSITE" id="PS50011"/>
    </source>
</evidence>
<evidence type="ECO:0000256" key="2">
    <source>
        <dbReference type="ARBA" id="ARBA00022527"/>
    </source>
</evidence>
<feature type="domain" description="Fibronectin type-III" evidence="12">
    <location>
        <begin position="467"/>
        <end position="563"/>
    </location>
</feature>
<dbReference type="OrthoDB" id="9762169at2"/>
<feature type="region of interest" description="Disordered" evidence="9">
    <location>
        <begin position="370"/>
        <end position="396"/>
    </location>
</feature>
<evidence type="ECO:0000256" key="10">
    <source>
        <dbReference type="SAM" id="Phobius"/>
    </source>
</evidence>
<dbReference type="GO" id="GO:0005524">
    <property type="term" value="F:ATP binding"/>
    <property type="evidence" value="ECO:0007669"/>
    <property type="project" value="UniProtKB-KW"/>
</dbReference>
<dbReference type="SMART" id="SM00220">
    <property type="entry name" value="S_TKc"/>
    <property type="match status" value="1"/>
</dbReference>
<dbReference type="InterPro" id="IPR008271">
    <property type="entry name" value="Ser/Thr_kinase_AS"/>
</dbReference>
<evidence type="ECO:0000313" key="13">
    <source>
        <dbReference type="EMBL" id="TQL40351.1"/>
    </source>
</evidence>
<dbReference type="PROSITE" id="PS50853">
    <property type="entry name" value="FN3"/>
    <property type="match status" value="1"/>
</dbReference>
<organism evidence="13 14">
    <name type="scientific">Homoserinimonas aerilata</name>
    <dbReference type="NCBI Taxonomy" id="1162970"/>
    <lineage>
        <taxon>Bacteria</taxon>
        <taxon>Bacillati</taxon>
        <taxon>Actinomycetota</taxon>
        <taxon>Actinomycetes</taxon>
        <taxon>Micrococcales</taxon>
        <taxon>Microbacteriaceae</taxon>
        <taxon>Homoserinimonas</taxon>
    </lineage>
</organism>
<evidence type="ECO:0000259" key="12">
    <source>
        <dbReference type="PROSITE" id="PS50853"/>
    </source>
</evidence>
<dbReference type="SUPFAM" id="SSF56112">
    <property type="entry name" value="Protein kinase-like (PK-like)"/>
    <property type="match status" value="1"/>
</dbReference>
<dbReference type="FunFam" id="1.10.510.10:FF:000021">
    <property type="entry name" value="Serine/threonine protein kinase"/>
    <property type="match status" value="1"/>
</dbReference>
<dbReference type="InterPro" id="IPR011009">
    <property type="entry name" value="Kinase-like_dom_sf"/>
</dbReference>
<gene>
    <name evidence="13" type="ORF">FB562_2682</name>
</gene>
<feature type="region of interest" description="Disordered" evidence="9">
    <location>
        <begin position="547"/>
        <end position="586"/>
    </location>
</feature>
<evidence type="ECO:0000256" key="5">
    <source>
        <dbReference type="ARBA" id="ARBA00022777"/>
    </source>
</evidence>
<comment type="catalytic activity">
    <reaction evidence="7">
        <text>L-threonyl-[protein] + ATP = O-phospho-L-threonyl-[protein] + ADP + H(+)</text>
        <dbReference type="Rhea" id="RHEA:46608"/>
        <dbReference type="Rhea" id="RHEA-COMP:11060"/>
        <dbReference type="Rhea" id="RHEA-COMP:11605"/>
        <dbReference type="ChEBI" id="CHEBI:15378"/>
        <dbReference type="ChEBI" id="CHEBI:30013"/>
        <dbReference type="ChEBI" id="CHEBI:30616"/>
        <dbReference type="ChEBI" id="CHEBI:61977"/>
        <dbReference type="ChEBI" id="CHEBI:456216"/>
        <dbReference type="EC" id="2.7.11.1"/>
    </reaction>
</comment>
<feature type="compositionally biased region" description="Gly residues" evidence="9">
    <location>
        <begin position="573"/>
        <end position="586"/>
    </location>
</feature>
<comment type="caution">
    <text evidence="13">The sequence shown here is derived from an EMBL/GenBank/DDBJ whole genome shotgun (WGS) entry which is preliminary data.</text>
</comment>
<proteinExistence type="predicted"/>
<reference evidence="13 14" key="1">
    <citation type="submission" date="2019-06" db="EMBL/GenBank/DDBJ databases">
        <title>Sequencing the genomes of 1000 actinobacteria strains.</title>
        <authorList>
            <person name="Klenk H.-P."/>
        </authorList>
    </citation>
    <scope>NUCLEOTIDE SEQUENCE [LARGE SCALE GENOMIC DNA]</scope>
    <source>
        <strain evidence="13 14">DSM 26477</strain>
    </source>
</reference>
<protein>
    <recommendedName>
        <fullName evidence="1">non-specific serine/threonine protein kinase</fullName>
        <ecNumber evidence="1">2.7.11.1</ecNumber>
    </recommendedName>
</protein>
<dbReference type="PROSITE" id="PS50011">
    <property type="entry name" value="PROTEIN_KINASE_DOM"/>
    <property type="match status" value="1"/>
</dbReference>
<dbReference type="GO" id="GO:0004674">
    <property type="term" value="F:protein serine/threonine kinase activity"/>
    <property type="evidence" value="ECO:0007669"/>
    <property type="project" value="UniProtKB-KW"/>
</dbReference>
<sequence>MRPTSGLTFGGRYQLSSRVAIGGMGEVWQATDLVIGRTVAIKILKDEYLGDPGFLERFRAEARHAALVNHEGIANVFDYGEEDGSAYLVMELVPGEALSTILERERILSTDRVLDIVAQTASALHAAHAAGLVHRDIKPGNLLITPDGRVKITDFGIARIADQVPLTATGQVMGTVQYLSPEQASGHPASPTTDIYSLGIVAYEALAGRRPFTGESQVAIAMAQINEQPPDLPATVSEPVRNLVYSCIAKSPAERPSSSAHLARAAQALRRGDVAGATAAVPGVAGAEAFTTLITPGVDTSAATRVLPSAAGGLGAAGGLSATQPMSAMDGPDEVKSRNPWTWPLIALVGILLVALIGVILALVFAPGDEPSQSSAPPSQTQSQKPSTTPSADNKVAVVQDDYLGMTEMEVRNALGLLDLRAEVVEGNTAPDPDSVGKVYKINPTGRLDPGSVVTATIYAPIPDPAKPAAPSASSSTAEPGDTVTITWPTYTGCAPGTNHTAYRLSLTGATTTAGNPLGKGQHSAEIVVDDGVTSVTVSYLAECSGIQSPPSDTVTITVTPPVSPPPSTDPGNGNGNGGGGAAPSA</sequence>
<evidence type="ECO:0000256" key="8">
    <source>
        <dbReference type="ARBA" id="ARBA00048679"/>
    </source>
</evidence>
<keyword evidence="10" id="KW-0812">Transmembrane</keyword>
<dbReference type="EMBL" id="VFOM01000006">
    <property type="protein sequence ID" value="TQL40351.1"/>
    <property type="molecule type" value="Genomic_DNA"/>
</dbReference>
<dbReference type="PANTHER" id="PTHR43289">
    <property type="entry name" value="MITOGEN-ACTIVATED PROTEIN KINASE KINASE KINASE 20-RELATED"/>
    <property type="match status" value="1"/>
</dbReference>
<evidence type="ECO:0000313" key="14">
    <source>
        <dbReference type="Proteomes" id="UP000317998"/>
    </source>
</evidence>
<evidence type="ECO:0000256" key="3">
    <source>
        <dbReference type="ARBA" id="ARBA00022679"/>
    </source>
</evidence>
<dbReference type="Pfam" id="PF00069">
    <property type="entry name" value="Pkinase"/>
    <property type="match status" value="1"/>
</dbReference>
<evidence type="ECO:0000256" key="4">
    <source>
        <dbReference type="ARBA" id="ARBA00022741"/>
    </source>
</evidence>
<dbReference type="InterPro" id="IPR000719">
    <property type="entry name" value="Prot_kinase_dom"/>
</dbReference>
<dbReference type="CDD" id="cd14014">
    <property type="entry name" value="STKc_PknB_like"/>
    <property type="match status" value="1"/>
</dbReference>
<feature type="transmembrane region" description="Helical" evidence="10">
    <location>
        <begin position="341"/>
        <end position="366"/>
    </location>
</feature>
<keyword evidence="6" id="KW-0067">ATP-binding</keyword>
<dbReference type="RefSeq" id="WP_141881779.1">
    <property type="nucleotide sequence ID" value="NZ_VFOM01000006.1"/>
</dbReference>
<evidence type="ECO:0000256" key="7">
    <source>
        <dbReference type="ARBA" id="ARBA00047899"/>
    </source>
</evidence>
<feature type="compositionally biased region" description="Low complexity" evidence="9">
    <location>
        <begin position="371"/>
        <end position="391"/>
    </location>
</feature>
<name>A0A542XWY5_9MICO</name>